<organism evidence="1">
    <name type="scientific">Medioppia subpectinata</name>
    <dbReference type="NCBI Taxonomy" id="1979941"/>
    <lineage>
        <taxon>Eukaryota</taxon>
        <taxon>Metazoa</taxon>
        <taxon>Ecdysozoa</taxon>
        <taxon>Arthropoda</taxon>
        <taxon>Chelicerata</taxon>
        <taxon>Arachnida</taxon>
        <taxon>Acari</taxon>
        <taxon>Acariformes</taxon>
        <taxon>Sarcoptiformes</taxon>
        <taxon>Oribatida</taxon>
        <taxon>Brachypylina</taxon>
        <taxon>Oppioidea</taxon>
        <taxon>Oppiidae</taxon>
        <taxon>Medioppia</taxon>
    </lineage>
</organism>
<dbReference type="Pfam" id="PF04488">
    <property type="entry name" value="Gly_transf_sug"/>
    <property type="match status" value="1"/>
</dbReference>
<protein>
    <recommendedName>
        <fullName evidence="3">Glycosyltransferase</fullName>
    </recommendedName>
</protein>
<reference evidence="1" key="1">
    <citation type="submission" date="2020-11" db="EMBL/GenBank/DDBJ databases">
        <authorList>
            <person name="Tran Van P."/>
        </authorList>
    </citation>
    <scope>NUCLEOTIDE SEQUENCE</scope>
</reference>
<dbReference type="OrthoDB" id="409543at2759"/>
<dbReference type="Gene3D" id="3.90.550.20">
    <property type="match status" value="1"/>
</dbReference>
<evidence type="ECO:0000313" key="1">
    <source>
        <dbReference type="EMBL" id="CAD7634756.1"/>
    </source>
</evidence>
<keyword evidence="2" id="KW-1185">Reference proteome</keyword>
<accession>A0A7R9L4H8</accession>
<dbReference type="PANTHER" id="PTHR46830:SF1">
    <property type="entry name" value="ALPHA-1,4-N-ACETYLGLUCOSAMINYLTRANSFERASE"/>
    <property type="match status" value="1"/>
</dbReference>
<dbReference type="SUPFAM" id="SSF53448">
    <property type="entry name" value="Nucleotide-diphospho-sugar transferases"/>
    <property type="match status" value="1"/>
</dbReference>
<evidence type="ECO:0008006" key="3">
    <source>
        <dbReference type="Google" id="ProtNLM"/>
    </source>
</evidence>
<proteinExistence type="predicted"/>
<dbReference type="PANTHER" id="PTHR46830">
    <property type="entry name" value="TRANSFERASE, PUTATIVE-RELATED"/>
    <property type="match status" value="1"/>
</dbReference>
<dbReference type="EMBL" id="CAJPIZ010015266">
    <property type="protein sequence ID" value="CAG2115186.1"/>
    <property type="molecule type" value="Genomic_DNA"/>
</dbReference>
<dbReference type="AlphaFoldDB" id="A0A7R9L4H8"/>
<dbReference type="Proteomes" id="UP000759131">
    <property type="component" value="Unassembled WGS sequence"/>
</dbReference>
<dbReference type="InterPro" id="IPR007577">
    <property type="entry name" value="GlycoTrfase_DXD_sugar-bd_CS"/>
</dbReference>
<gene>
    <name evidence="1" type="ORF">OSB1V03_LOCUS15151</name>
</gene>
<dbReference type="EMBL" id="OC869841">
    <property type="protein sequence ID" value="CAD7634756.1"/>
    <property type="molecule type" value="Genomic_DNA"/>
</dbReference>
<name>A0A7R9L4H8_9ACAR</name>
<dbReference type="InterPro" id="IPR029044">
    <property type="entry name" value="Nucleotide-diphossugar_trans"/>
</dbReference>
<sequence>MCLTSSVGKKYTKIAIILTAICGTSLIVHSLSNGGHNHTVDAGDTVGARLADNELVAIGGAVDPQLVFAADEMGRNATGYDREIVPNVVHYVVLDNMYINFVHFLSIKSVLRNQRPDQIVIHCNCDDLRGRYWTQLLTDAPRVIRVRRLPKPTAIFGKKLSSIYHSADIARLQVMTSFGGIYLDNDVFVVKSLDPFRRFEFTIGWPPGQFIGNQVLIGHKNARFSHLWYESYRKYRKNRWYFNAGELPTNDILLPKPWLVHRVDHAFGVHNLCLMLYNQTYPLWEKDYFAVHLLARHRDYLVPQDFKHLKMFDENNIKTYNKTFGQMARLVLYGTKHLIDNTIG</sequence>
<evidence type="ECO:0000313" key="2">
    <source>
        <dbReference type="Proteomes" id="UP000759131"/>
    </source>
</evidence>